<evidence type="ECO:0000256" key="1">
    <source>
        <dbReference type="SAM" id="Phobius"/>
    </source>
</evidence>
<feature type="transmembrane region" description="Helical" evidence="1">
    <location>
        <begin position="534"/>
        <end position="553"/>
    </location>
</feature>
<dbReference type="AlphaFoldDB" id="A0A6C0DWE8"/>
<keyword evidence="1" id="KW-1133">Transmembrane helix</keyword>
<sequence>MPATSLFDTNTTLIGSRSLANCPEITDLSINSTIFPNTPLVFNISPLQDCSQNLFTSDPYLKNTNGCCVLDTSAQTCTGVAGIAGAEESSYYMGVRYYDANTAIGREKGERKLCYTAPISRKKLEIKDLVIQITTDVATIIGLAIIASCYEYWFTFGECSLRHIVTNLGNLPYNVGDDNSLTSKTMEVTRISKCEEEITSSIRENEVWYETFPYNLITFFNKRDVNDGDADYDDEGKAKQRFEPQELGNMSIRSFLLGFFYCIIVTRAFIKLILKKINYYSSDIYEGKPSKYKEVISGVIFVFLFMGLWGNIYTKYVDNQPVLGGACLFLLMFLIMVLWFFAALSYVFLLFTFVGYRRGSYIKYSQGKVKPENIFERIYSWFDWYSIVNFVVIKGKTKITGEKDNSSIVDEDNKIIDEKILNWFYPIRRSDITLNFHLFDFITDIANRSSTDTSVDETGKWPTLRKWCLCTYVRSWTLWIKYIGSTLTPQEWNDWFDRQGTGLWILTFISSILMFFLCIGIQLAIILVLIVPCVFAHTFWITILINFIIYFAMPAGLFGTIIAFFYLNLYVLIGFFYVPFKNYTSLLKIIKSHGNILTLLFCIVVITNSVKYLRDESAGVVGSLLALIILYKIITTLSS</sequence>
<feature type="transmembrane region" description="Helical" evidence="1">
    <location>
        <begin position="328"/>
        <end position="356"/>
    </location>
</feature>
<feature type="transmembrane region" description="Helical" evidence="1">
    <location>
        <begin position="560"/>
        <end position="580"/>
    </location>
</feature>
<proteinExistence type="predicted"/>
<evidence type="ECO:0000313" key="2">
    <source>
        <dbReference type="EMBL" id="QHT20798.1"/>
    </source>
</evidence>
<reference evidence="2" key="1">
    <citation type="journal article" date="2020" name="Nature">
        <title>Giant virus diversity and host interactions through global metagenomics.</title>
        <authorList>
            <person name="Schulz F."/>
            <person name="Roux S."/>
            <person name="Paez-Espino D."/>
            <person name="Jungbluth S."/>
            <person name="Walsh D.A."/>
            <person name="Denef V.J."/>
            <person name="McMahon K.D."/>
            <person name="Konstantinidis K.T."/>
            <person name="Eloe-Fadrosh E.A."/>
            <person name="Kyrpides N.C."/>
            <person name="Woyke T."/>
        </authorList>
    </citation>
    <scope>NUCLEOTIDE SEQUENCE</scope>
    <source>
        <strain evidence="2">GVMAG-M-3300023174-75</strain>
    </source>
</reference>
<feature type="transmembrane region" description="Helical" evidence="1">
    <location>
        <begin position="592"/>
        <end position="610"/>
    </location>
</feature>
<organism evidence="2">
    <name type="scientific">viral metagenome</name>
    <dbReference type="NCBI Taxonomy" id="1070528"/>
    <lineage>
        <taxon>unclassified sequences</taxon>
        <taxon>metagenomes</taxon>
        <taxon>organismal metagenomes</taxon>
    </lineage>
</organism>
<accession>A0A6C0DWE8</accession>
<feature type="transmembrane region" description="Helical" evidence="1">
    <location>
        <begin position="295"/>
        <end position="316"/>
    </location>
</feature>
<dbReference type="EMBL" id="MN739683">
    <property type="protein sequence ID" value="QHT20798.1"/>
    <property type="molecule type" value="Genomic_DNA"/>
</dbReference>
<name>A0A6C0DWE8_9ZZZZ</name>
<protein>
    <submittedName>
        <fullName evidence="2">Uncharacterized protein</fullName>
    </submittedName>
</protein>
<keyword evidence="1" id="KW-0472">Membrane</keyword>
<feature type="transmembrane region" description="Helical" evidence="1">
    <location>
        <begin position="617"/>
        <end position="634"/>
    </location>
</feature>
<keyword evidence="1" id="KW-0812">Transmembrane</keyword>
<feature type="transmembrane region" description="Helical" evidence="1">
    <location>
        <begin position="255"/>
        <end position="274"/>
    </location>
</feature>
<feature type="transmembrane region" description="Helical" evidence="1">
    <location>
        <begin position="503"/>
        <end position="528"/>
    </location>
</feature>